<keyword evidence="10" id="KW-1185">Reference proteome</keyword>
<dbReference type="InterPro" id="IPR001851">
    <property type="entry name" value="ABC_transp_permease"/>
</dbReference>
<feature type="transmembrane region" description="Helical" evidence="8">
    <location>
        <begin position="119"/>
        <end position="139"/>
    </location>
</feature>
<dbReference type="PANTHER" id="PTHR32196">
    <property type="entry name" value="ABC TRANSPORTER PERMEASE PROTEIN YPHD-RELATED-RELATED"/>
    <property type="match status" value="1"/>
</dbReference>
<organism evidence="9 10">
    <name type="scientific">Brucella gallinifaecis</name>
    <dbReference type="NCBI Taxonomy" id="215590"/>
    <lineage>
        <taxon>Bacteria</taxon>
        <taxon>Pseudomonadati</taxon>
        <taxon>Pseudomonadota</taxon>
        <taxon>Alphaproteobacteria</taxon>
        <taxon>Hyphomicrobiales</taxon>
        <taxon>Brucellaceae</taxon>
        <taxon>Brucella/Ochrobactrum group</taxon>
        <taxon>Brucella</taxon>
    </lineage>
</organism>
<keyword evidence="3" id="KW-1003">Cell membrane</keyword>
<feature type="transmembrane region" description="Helical" evidence="8">
    <location>
        <begin position="290"/>
        <end position="309"/>
    </location>
</feature>
<keyword evidence="4" id="KW-0997">Cell inner membrane</keyword>
<dbReference type="EMBL" id="VEWJ01000018">
    <property type="protein sequence ID" value="TPF74029.1"/>
    <property type="molecule type" value="Genomic_DNA"/>
</dbReference>
<keyword evidence="7 8" id="KW-0472">Membrane</keyword>
<proteinExistence type="predicted"/>
<feature type="transmembrane region" description="Helical" evidence="8">
    <location>
        <begin position="35"/>
        <end position="56"/>
    </location>
</feature>
<evidence type="ECO:0000256" key="4">
    <source>
        <dbReference type="ARBA" id="ARBA00022519"/>
    </source>
</evidence>
<feature type="transmembrane region" description="Helical" evidence="8">
    <location>
        <begin position="238"/>
        <end position="258"/>
    </location>
</feature>
<dbReference type="RefSeq" id="WP_140906246.1">
    <property type="nucleotide sequence ID" value="NZ_JBHTMD010000019.1"/>
</dbReference>
<dbReference type="AlphaFoldDB" id="A0A502BK37"/>
<feature type="transmembrane region" description="Helical" evidence="8">
    <location>
        <begin position="95"/>
        <end position="113"/>
    </location>
</feature>
<feature type="transmembrane region" description="Helical" evidence="8">
    <location>
        <begin position="187"/>
        <end position="205"/>
    </location>
</feature>
<dbReference type="GO" id="GO:0022857">
    <property type="term" value="F:transmembrane transporter activity"/>
    <property type="evidence" value="ECO:0007669"/>
    <property type="project" value="InterPro"/>
</dbReference>
<evidence type="ECO:0000256" key="3">
    <source>
        <dbReference type="ARBA" id="ARBA00022475"/>
    </source>
</evidence>
<evidence type="ECO:0000256" key="5">
    <source>
        <dbReference type="ARBA" id="ARBA00022692"/>
    </source>
</evidence>
<dbReference type="GO" id="GO:0005886">
    <property type="term" value="C:plasma membrane"/>
    <property type="evidence" value="ECO:0007669"/>
    <property type="project" value="UniProtKB-SubCell"/>
</dbReference>
<accession>A0A502BK37</accession>
<gene>
    <name evidence="9" type="ORF">FHY56_16480</name>
</gene>
<sequence length="339" mass="36071">MSHIDNAKTIKSALELSDGQPSLDQAHPPKRKSKWLIGNIPLLIALLVYISVIAIIEPAFLSPFNIRNVLLQVSVAGIVTLGMTMVIISGQIDLSVGYLIAFVACVMAALLQMGWSAPVVAIVGLLMSVFFQSLVGFVISRIKVESFIITLGAMSIYRGFALLMTSGAEIPLGGNFQTLGRSRIFEIPLPVYIFLGLCILCWFILTHTVFGRRLYAVGENNDAAYLAGINVQNFKVRVFALHGLLVGIAALILMSRIGVGAPNMAAGLELETIAASVVGGAALAGGRGSIIGSFLGVIFLGIISNSMNIIGVSTFWQYVMLGGVVIFAVVLSSVSRNNR</sequence>
<evidence type="ECO:0000256" key="1">
    <source>
        <dbReference type="ARBA" id="ARBA00004651"/>
    </source>
</evidence>
<comment type="caution">
    <text evidence="9">The sequence shown here is derived from an EMBL/GenBank/DDBJ whole genome shotgun (WGS) entry which is preliminary data.</text>
</comment>
<reference evidence="9 10" key="1">
    <citation type="journal article" date="2003" name="Int. J. Syst. Evol. Microbiol.">
        <title>Towards a standardized format for the description of a novel species (of an established genus): Ochrobactrum gallinifaecis sp. nov.</title>
        <authorList>
            <person name="Kampfer P."/>
            <person name="Buczolits S."/>
            <person name="Albrecht A."/>
            <person name="Busse H.J."/>
            <person name="Stackebrandt E."/>
        </authorList>
    </citation>
    <scope>NUCLEOTIDE SEQUENCE [LARGE SCALE GENOMIC DNA]</scope>
    <source>
        <strain evidence="9 10">ISO 196</strain>
    </source>
</reference>
<comment type="subcellular location">
    <subcellularLocation>
        <location evidence="1">Cell membrane</location>
        <topology evidence="1">Multi-pass membrane protein</topology>
    </subcellularLocation>
</comment>
<evidence type="ECO:0000313" key="10">
    <source>
        <dbReference type="Proteomes" id="UP000315388"/>
    </source>
</evidence>
<evidence type="ECO:0000256" key="7">
    <source>
        <dbReference type="ARBA" id="ARBA00023136"/>
    </source>
</evidence>
<feature type="transmembrane region" description="Helical" evidence="8">
    <location>
        <begin position="315"/>
        <end position="334"/>
    </location>
</feature>
<evidence type="ECO:0000256" key="6">
    <source>
        <dbReference type="ARBA" id="ARBA00022989"/>
    </source>
</evidence>
<evidence type="ECO:0000256" key="8">
    <source>
        <dbReference type="SAM" id="Phobius"/>
    </source>
</evidence>
<dbReference type="Pfam" id="PF02653">
    <property type="entry name" value="BPD_transp_2"/>
    <property type="match status" value="1"/>
</dbReference>
<dbReference type="Proteomes" id="UP000315388">
    <property type="component" value="Unassembled WGS sequence"/>
</dbReference>
<protein>
    <submittedName>
        <fullName evidence="9">ABC transporter permease</fullName>
    </submittedName>
</protein>
<evidence type="ECO:0000313" key="9">
    <source>
        <dbReference type="EMBL" id="TPF74029.1"/>
    </source>
</evidence>
<keyword evidence="2" id="KW-0813">Transport</keyword>
<keyword evidence="5 8" id="KW-0812">Transmembrane</keyword>
<feature type="transmembrane region" description="Helical" evidence="8">
    <location>
        <begin position="146"/>
        <end position="167"/>
    </location>
</feature>
<name>A0A502BK37_9HYPH</name>
<keyword evidence="6 8" id="KW-1133">Transmembrane helix</keyword>
<dbReference type="OrthoDB" id="7284468at2"/>
<evidence type="ECO:0000256" key="2">
    <source>
        <dbReference type="ARBA" id="ARBA00022448"/>
    </source>
</evidence>
<dbReference type="PANTHER" id="PTHR32196:SF21">
    <property type="entry name" value="ABC TRANSPORTER PERMEASE PROTEIN YPHD-RELATED"/>
    <property type="match status" value="1"/>
</dbReference>
<feature type="transmembrane region" description="Helical" evidence="8">
    <location>
        <begin position="68"/>
        <end position="88"/>
    </location>
</feature>
<dbReference type="CDD" id="cd06579">
    <property type="entry name" value="TM_PBP1_transp_AraH_like"/>
    <property type="match status" value="1"/>
</dbReference>